<dbReference type="PATRIC" id="fig|301375.6.peg.1462"/>
<name>A0A101IL95_9EURY</name>
<reference evidence="4 5" key="2">
    <citation type="journal article" date="2015" name="MBio">
        <title>Genome-Resolved Metagenomic Analysis Reveals Roles for Candidate Phyla and Other Microbial Community Members in Biogeochemical Transformations in Oil Reservoirs.</title>
        <authorList>
            <person name="Hu P."/>
            <person name="Tom L."/>
            <person name="Singh A."/>
            <person name="Thomas B.C."/>
            <person name="Baker B.J."/>
            <person name="Piceno Y.M."/>
            <person name="Andersen G.L."/>
            <person name="Banfield J.F."/>
        </authorList>
    </citation>
    <scope>NUCLEOTIDE SEQUENCE [LARGE SCALE GENOMIC DNA]</scope>
    <source>
        <strain evidence="2">57_489</strain>
    </source>
</reference>
<comment type="caution">
    <text evidence="3">The sequence shown here is derived from an EMBL/GenBank/DDBJ whole genome shotgun (WGS) entry which is preliminary data.</text>
</comment>
<reference evidence="3" key="1">
    <citation type="journal article" date="2015" name="MBio">
        <title>Genome-resolved metagenomic analysis reveals roles for candidate phyla and other microbial community members in biogeochemical transformations in oil reservoirs.</title>
        <authorList>
            <person name="Hu P."/>
            <person name="Tom L."/>
            <person name="Singh A."/>
            <person name="Thomas B.C."/>
            <person name="Baker B.J."/>
            <person name="Piceno Y.M."/>
            <person name="Andersen G.L."/>
            <person name="Banfield J.F."/>
        </authorList>
    </citation>
    <scope>NUCLEOTIDE SEQUENCE [LARGE SCALE GENOMIC DNA]</scope>
    <source>
        <strain evidence="3">56_747</strain>
    </source>
</reference>
<dbReference type="Proteomes" id="UP000053961">
    <property type="component" value="Unassembled WGS sequence"/>
</dbReference>
<sequence length="203" mass="22809">MEQKERVEREDGRKGGKENPLTDEATLTFMIELRSDPYVLKSRTVQDTELDFRLNLNLSWCRGVLFNVVAQKNSVAIVEYDAILWTDEALMFIEYKDSVAAYKNLSTRRIQQIGSFAKNITAGLGYKAYTFLVVVNGLTEQTNRGGAVVIPLFLLGSYEPVFSSAISELEMIEKLIEKYTKGGNPEVAGDFEKLKTMIESGLS</sequence>
<gene>
    <name evidence="2" type="ORF">XD72_0202</name>
    <name evidence="3" type="ORF">XE07_0558</name>
</gene>
<dbReference type="AlphaFoldDB" id="A0A101IL95"/>
<accession>A0A101IL95</accession>
<dbReference type="EMBL" id="LGHB01000004">
    <property type="protein sequence ID" value="KUK97173.1"/>
    <property type="molecule type" value="Genomic_DNA"/>
</dbReference>
<evidence type="ECO:0000313" key="3">
    <source>
        <dbReference type="EMBL" id="KUK97173.1"/>
    </source>
</evidence>
<evidence type="ECO:0000256" key="1">
    <source>
        <dbReference type="SAM" id="MobiDB-lite"/>
    </source>
</evidence>
<organism evidence="3 4">
    <name type="scientific">Methanothrix harundinacea</name>
    <dbReference type="NCBI Taxonomy" id="301375"/>
    <lineage>
        <taxon>Archaea</taxon>
        <taxon>Methanobacteriati</taxon>
        <taxon>Methanobacteriota</taxon>
        <taxon>Stenosarchaea group</taxon>
        <taxon>Methanomicrobia</taxon>
        <taxon>Methanotrichales</taxon>
        <taxon>Methanotrichaceae</taxon>
        <taxon>Methanothrix</taxon>
    </lineage>
</organism>
<feature type="region of interest" description="Disordered" evidence="1">
    <location>
        <begin position="1"/>
        <end position="21"/>
    </location>
</feature>
<dbReference type="EMBL" id="LGFT01000003">
    <property type="protein sequence ID" value="KUK45424.1"/>
    <property type="molecule type" value="Genomic_DNA"/>
</dbReference>
<evidence type="ECO:0000313" key="4">
    <source>
        <dbReference type="Proteomes" id="UP000053961"/>
    </source>
</evidence>
<proteinExistence type="predicted"/>
<evidence type="ECO:0000313" key="2">
    <source>
        <dbReference type="EMBL" id="KUK45424.1"/>
    </source>
</evidence>
<feature type="compositionally biased region" description="Basic and acidic residues" evidence="1">
    <location>
        <begin position="1"/>
        <end position="17"/>
    </location>
</feature>
<protein>
    <submittedName>
        <fullName evidence="3">Uncharacterized protein</fullName>
    </submittedName>
</protein>
<evidence type="ECO:0000313" key="5">
    <source>
        <dbReference type="Proteomes" id="UP000057043"/>
    </source>
</evidence>
<dbReference type="Proteomes" id="UP000057043">
    <property type="component" value="Unassembled WGS sequence"/>
</dbReference>